<protein>
    <recommendedName>
        <fullName evidence="2">polynucleotide adenylyltransferase</fullName>
        <ecNumber evidence="2">2.7.7.19</ecNumber>
    </recommendedName>
</protein>
<dbReference type="GO" id="GO:0046872">
    <property type="term" value="F:metal ion binding"/>
    <property type="evidence" value="ECO:0007669"/>
    <property type="project" value="UniProtKB-KW"/>
</dbReference>
<gene>
    <name evidence="8" type="ORF">K491DRAFT_470770</name>
</gene>
<evidence type="ECO:0000313" key="9">
    <source>
        <dbReference type="Proteomes" id="UP000799324"/>
    </source>
</evidence>
<reference evidence="8" key="1">
    <citation type="journal article" date="2020" name="Stud. Mycol.">
        <title>101 Dothideomycetes genomes: a test case for predicting lifestyles and emergence of pathogens.</title>
        <authorList>
            <person name="Haridas S."/>
            <person name="Albert R."/>
            <person name="Binder M."/>
            <person name="Bloem J."/>
            <person name="Labutti K."/>
            <person name="Salamov A."/>
            <person name="Andreopoulos B."/>
            <person name="Baker S."/>
            <person name="Barry K."/>
            <person name="Bills G."/>
            <person name="Bluhm B."/>
            <person name="Cannon C."/>
            <person name="Castanera R."/>
            <person name="Culley D."/>
            <person name="Daum C."/>
            <person name="Ezra D."/>
            <person name="Gonzalez J."/>
            <person name="Henrissat B."/>
            <person name="Kuo A."/>
            <person name="Liang C."/>
            <person name="Lipzen A."/>
            <person name="Lutzoni F."/>
            <person name="Magnuson J."/>
            <person name="Mondo S."/>
            <person name="Nolan M."/>
            <person name="Ohm R."/>
            <person name="Pangilinan J."/>
            <person name="Park H.-J."/>
            <person name="Ramirez L."/>
            <person name="Alfaro M."/>
            <person name="Sun H."/>
            <person name="Tritt A."/>
            <person name="Yoshinaga Y."/>
            <person name="Zwiers L.-H."/>
            <person name="Turgeon B."/>
            <person name="Goodwin S."/>
            <person name="Spatafora J."/>
            <person name="Crous P."/>
            <person name="Grigoriev I."/>
        </authorList>
    </citation>
    <scope>NUCLEOTIDE SEQUENCE</scope>
    <source>
        <strain evidence="8">CBS 122681</strain>
    </source>
</reference>
<feature type="region of interest" description="Disordered" evidence="5">
    <location>
        <begin position="154"/>
        <end position="212"/>
    </location>
</feature>
<name>A0A6A6T6H4_9PLEO</name>
<evidence type="ECO:0000259" key="6">
    <source>
        <dbReference type="Pfam" id="PF03828"/>
    </source>
</evidence>
<dbReference type="Gene3D" id="3.30.460.10">
    <property type="entry name" value="Beta Polymerase, domain 2"/>
    <property type="match status" value="1"/>
</dbReference>
<dbReference type="CDD" id="cd05402">
    <property type="entry name" value="NT_PAP_TUTase"/>
    <property type="match status" value="1"/>
</dbReference>
<dbReference type="PANTHER" id="PTHR23092">
    <property type="entry name" value="POLY(A) RNA POLYMERASE"/>
    <property type="match status" value="1"/>
</dbReference>
<dbReference type="OrthoDB" id="273917at2759"/>
<feature type="compositionally biased region" description="Basic residues" evidence="5">
    <location>
        <begin position="1"/>
        <end position="10"/>
    </location>
</feature>
<dbReference type="SUPFAM" id="SSF81301">
    <property type="entry name" value="Nucleotidyltransferase"/>
    <property type="match status" value="1"/>
</dbReference>
<evidence type="ECO:0000256" key="2">
    <source>
        <dbReference type="ARBA" id="ARBA00012388"/>
    </source>
</evidence>
<dbReference type="GO" id="GO:0005730">
    <property type="term" value="C:nucleolus"/>
    <property type="evidence" value="ECO:0007669"/>
    <property type="project" value="TreeGrafter"/>
</dbReference>
<feature type="region of interest" description="Disordered" evidence="5">
    <location>
        <begin position="1"/>
        <end position="136"/>
    </location>
</feature>
<feature type="domain" description="Poly(A) RNA polymerase mitochondrial-like central palm" evidence="7">
    <location>
        <begin position="359"/>
        <end position="503"/>
    </location>
</feature>
<dbReference type="PANTHER" id="PTHR23092:SF15">
    <property type="entry name" value="INACTIVE NON-CANONICAL POLY(A) RNA POLYMERASE PROTEIN TRF4-2-RELATED"/>
    <property type="match status" value="1"/>
</dbReference>
<dbReference type="InterPro" id="IPR002058">
    <property type="entry name" value="PAP_assoc"/>
</dbReference>
<dbReference type="GO" id="GO:0003729">
    <property type="term" value="F:mRNA binding"/>
    <property type="evidence" value="ECO:0007669"/>
    <property type="project" value="TreeGrafter"/>
</dbReference>
<dbReference type="GO" id="GO:0031123">
    <property type="term" value="P:RNA 3'-end processing"/>
    <property type="evidence" value="ECO:0007669"/>
    <property type="project" value="TreeGrafter"/>
</dbReference>
<dbReference type="InterPro" id="IPR043519">
    <property type="entry name" value="NT_sf"/>
</dbReference>
<dbReference type="GO" id="GO:0031499">
    <property type="term" value="C:TRAMP complex"/>
    <property type="evidence" value="ECO:0007669"/>
    <property type="project" value="TreeGrafter"/>
</dbReference>
<evidence type="ECO:0000256" key="4">
    <source>
        <dbReference type="ARBA" id="ARBA00022842"/>
    </source>
</evidence>
<dbReference type="GO" id="GO:0010605">
    <property type="term" value="P:negative regulation of macromolecule metabolic process"/>
    <property type="evidence" value="ECO:0007669"/>
    <property type="project" value="UniProtKB-ARBA"/>
</dbReference>
<dbReference type="InterPro" id="IPR045862">
    <property type="entry name" value="Trf4-like"/>
</dbReference>
<evidence type="ECO:0000256" key="3">
    <source>
        <dbReference type="ARBA" id="ARBA00022723"/>
    </source>
</evidence>
<feature type="region of interest" description="Disordered" evidence="5">
    <location>
        <begin position="227"/>
        <end position="266"/>
    </location>
</feature>
<keyword evidence="3" id="KW-0479">Metal-binding</keyword>
<dbReference type="GO" id="GO:1990817">
    <property type="term" value="F:poly(A) RNA polymerase activity"/>
    <property type="evidence" value="ECO:0007669"/>
    <property type="project" value="UniProtKB-EC"/>
</dbReference>
<dbReference type="InterPro" id="IPR054708">
    <property type="entry name" value="MTPAP-like_central"/>
</dbReference>
<organism evidence="8 9">
    <name type="scientific">Lophiostoma macrostomum CBS 122681</name>
    <dbReference type="NCBI Taxonomy" id="1314788"/>
    <lineage>
        <taxon>Eukaryota</taxon>
        <taxon>Fungi</taxon>
        <taxon>Dikarya</taxon>
        <taxon>Ascomycota</taxon>
        <taxon>Pezizomycotina</taxon>
        <taxon>Dothideomycetes</taxon>
        <taxon>Pleosporomycetidae</taxon>
        <taxon>Pleosporales</taxon>
        <taxon>Lophiostomataceae</taxon>
        <taxon>Lophiostoma</taxon>
    </lineage>
</organism>
<dbReference type="SUPFAM" id="SSF81631">
    <property type="entry name" value="PAP/OAS1 substrate-binding domain"/>
    <property type="match status" value="1"/>
</dbReference>
<accession>A0A6A6T6H4</accession>
<evidence type="ECO:0000256" key="1">
    <source>
        <dbReference type="ARBA" id="ARBA00008593"/>
    </source>
</evidence>
<dbReference type="Proteomes" id="UP000799324">
    <property type="component" value="Unassembled WGS sequence"/>
</dbReference>
<feature type="compositionally biased region" description="Polar residues" evidence="5">
    <location>
        <begin position="229"/>
        <end position="238"/>
    </location>
</feature>
<dbReference type="AlphaFoldDB" id="A0A6A6T6H4"/>
<dbReference type="Pfam" id="PF03828">
    <property type="entry name" value="PAP_assoc"/>
    <property type="match status" value="1"/>
</dbReference>
<evidence type="ECO:0000259" key="7">
    <source>
        <dbReference type="Pfam" id="PF22600"/>
    </source>
</evidence>
<dbReference type="EMBL" id="MU004363">
    <property type="protein sequence ID" value="KAF2654523.1"/>
    <property type="molecule type" value="Genomic_DNA"/>
</dbReference>
<dbReference type="Gene3D" id="1.10.1410.10">
    <property type="match status" value="1"/>
</dbReference>
<feature type="compositionally biased region" description="Basic residues" evidence="5">
    <location>
        <begin position="56"/>
        <end position="68"/>
    </location>
</feature>
<keyword evidence="9" id="KW-1185">Reference proteome</keyword>
<dbReference type="Pfam" id="PF22600">
    <property type="entry name" value="MTPAP-like_central"/>
    <property type="match status" value="1"/>
</dbReference>
<sequence length="702" mass="78934">MPRDSRRRNAPQRALADRVTFGSGNQQDIRKFMFESSHQGPQFPPAQPQNGDSSHPKKKHRKHNRKGRSGNDGESRDAPQPANERNPNPSRRNDNRSRWGPGPEGGPHRAKMRRFPATHERALLQNRDSTGPERTLGVVDGVNKFLNLDDLSASDEEMDLDDGKPVASESSTSDHEERHKVAKVAAANSANGDSVPKWSNPDPYTALPPPAAREHKFDPVALIRKAKNEQASNSSSKPAATDDDFISFDNDDDDVRPPPQAPRGPRLQGGLYIDGHQVAGSLNEVVRAPVLPMEPPRARQPLPQANKRKRGEYDGDILGDWLPVPYMSSTPWLRNDQCPVPDSIKHKNCSNYDKMLMLLHNEICDFYDYVQPRDHEHSIRKKLVRDTMKHLGTQGVFPDPAVEGQLRSFGSFPHKFYLPTADMDLVYVSDVHDQDDNRRMFVPGNVKQVNRLFYEIAHKLRYKGFAEDIQVIGRAKVPIIKFVHRSTRIQCDLSLENKSGLVTQETFARWKHEYSEVFHLFIALVKQFLAMRGLNDVHLGGLGGFSIVCLVYAYLSIHETNKDESINLGRSFLGFLKFYGHDFDLRRSRLVMAPVPQVVRKDDYGIDGRKEKADGLSIQDPNLPTNNISGGSSKAKQVFEAFGKAHDILEDRLSRADLSGNSILGAIIGGNYTSYRDYHDRMRHLSPSAPLRSSNYPGQSST</sequence>
<dbReference type="GO" id="GO:0043634">
    <property type="term" value="P:polyadenylation-dependent ncRNA catabolic process"/>
    <property type="evidence" value="ECO:0007669"/>
    <property type="project" value="TreeGrafter"/>
</dbReference>
<proteinExistence type="inferred from homology"/>
<dbReference type="EC" id="2.7.7.19" evidence="2"/>
<evidence type="ECO:0000313" key="8">
    <source>
        <dbReference type="EMBL" id="KAF2654523.1"/>
    </source>
</evidence>
<evidence type="ECO:0000256" key="5">
    <source>
        <dbReference type="SAM" id="MobiDB-lite"/>
    </source>
</evidence>
<feature type="domain" description="PAP-associated" evidence="6">
    <location>
        <begin position="567"/>
        <end position="626"/>
    </location>
</feature>
<comment type="similarity">
    <text evidence="1">Belongs to the DNA polymerase type-B-like family.</text>
</comment>
<keyword evidence="4" id="KW-0460">Magnesium</keyword>
<feature type="compositionally biased region" description="Acidic residues" evidence="5">
    <location>
        <begin position="241"/>
        <end position="254"/>
    </location>
</feature>